<reference evidence="2 3" key="1">
    <citation type="submission" date="2011-07" db="EMBL/GenBank/DDBJ databases">
        <title>The complete genome of plasmid 1 of Emticicia oligotrophica DSM 17448.</title>
        <authorList>
            <consortium name="US DOE Joint Genome Institute (JGI-PGF)"/>
            <person name="Lucas S."/>
            <person name="Han J."/>
            <person name="Lapidus A."/>
            <person name="Bruce D."/>
            <person name="Goodwin L."/>
            <person name="Pitluck S."/>
            <person name="Peters L."/>
            <person name="Kyrpides N."/>
            <person name="Mavromatis K."/>
            <person name="Ivanova N."/>
            <person name="Ovchinnikova G."/>
            <person name="Teshima H."/>
            <person name="Detter J.C."/>
            <person name="Tapia R."/>
            <person name="Han C."/>
            <person name="Land M."/>
            <person name="Hauser L."/>
            <person name="Markowitz V."/>
            <person name="Cheng J.-F."/>
            <person name="Hugenholtz P."/>
            <person name="Woyke T."/>
            <person name="Wu D."/>
            <person name="Tindall B."/>
            <person name="Pomrenke H."/>
            <person name="Brambilla E."/>
            <person name="Klenk H.-P."/>
            <person name="Eisen J.A."/>
        </authorList>
    </citation>
    <scope>NUCLEOTIDE SEQUENCE [LARGE SCALE GENOMIC DNA]</scope>
    <source>
        <strain evidence="3">DSM 17448 / GPTSA100-15</strain>
        <plasmid evidence="2 3">pEMTOL01</plasmid>
    </source>
</reference>
<dbReference type="EMBL" id="CP002962">
    <property type="protein sequence ID" value="AFK05451.1"/>
    <property type="molecule type" value="Genomic_DNA"/>
</dbReference>
<evidence type="ECO:0000313" key="2">
    <source>
        <dbReference type="EMBL" id="AFK05451.1"/>
    </source>
</evidence>
<geneLocation type="plasmid" evidence="2 3">
    <name>pEMTOL01</name>
</geneLocation>
<name>A0ABN4AU27_EMTOG</name>
<proteinExistence type="predicted"/>
<protein>
    <recommendedName>
        <fullName evidence="1">Putative exodeoxyribonuclease 8 PDDEXK-like domain-containing protein</fullName>
    </recommendedName>
</protein>
<gene>
    <name evidence="2" type="ordered locus">Emtol_0179</name>
</gene>
<sequence length="225" mass="26140">MQNNVFINNYRAYPSISNSDLTEFKNYLFGLNPFKPYKAFAFGSVLHSKLLEPHSPIIIPQDVDIDLIENLISRIKQNRFCSWVLNGSHNEMGILFNDKQTKLPCKAKLDLVCRKNIIVDIKTTSQRSYNAFVKSCYQYEYDRQAAFYLDAHNRQTPSKSCFFFVGVQKKEPYDIFVFDALAHPNFIKDGRNKYQMLLQKWQEIGGIPNGFISPSWNMNLLKNVA</sequence>
<evidence type="ECO:0000259" key="1">
    <source>
        <dbReference type="Pfam" id="PF12684"/>
    </source>
</evidence>
<organism evidence="2 3">
    <name type="scientific">Emticicia oligotrophica (strain DSM 17448 / CIP 109782 / MTCC 6937 / GPTSA100-15)</name>
    <dbReference type="NCBI Taxonomy" id="929562"/>
    <lineage>
        <taxon>Bacteria</taxon>
        <taxon>Pseudomonadati</taxon>
        <taxon>Bacteroidota</taxon>
        <taxon>Cytophagia</taxon>
        <taxon>Cytophagales</taxon>
        <taxon>Leadbetterellaceae</taxon>
        <taxon>Emticicia</taxon>
    </lineage>
</organism>
<keyword evidence="2" id="KW-0614">Plasmid</keyword>
<dbReference type="Pfam" id="PF12684">
    <property type="entry name" value="DUF3799"/>
    <property type="match status" value="1"/>
</dbReference>
<dbReference type="RefSeq" id="WP_015026197.1">
    <property type="nucleotide sequence ID" value="NC_018742.1"/>
</dbReference>
<keyword evidence="3" id="KW-1185">Reference proteome</keyword>
<dbReference type="InterPro" id="IPR024432">
    <property type="entry name" value="Put_RecE_PDDEXK-like_dom"/>
</dbReference>
<feature type="domain" description="Putative exodeoxyribonuclease 8 PDDEXK-like" evidence="1">
    <location>
        <begin position="63"/>
        <end position="204"/>
    </location>
</feature>
<dbReference type="Proteomes" id="UP000002875">
    <property type="component" value="Plasmid pEMTOL01"/>
</dbReference>
<evidence type="ECO:0000313" key="3">
    <source>
        <dbReference type="Proteomes" id="UP000002875"/>
    </source>
</evidence>
<dbReference type="InterPro" id="IPR011604">
    <property type="entry name" value="PDDEXK-like_dom_sf"/>
</dbReference>
<dbReference type="Gene3D" id="3.90.320.10">
    <property type="match status" value="1"/>
</dbReference>
<accession>A0ABN4AU27</accession>